<dbReference type="EMBL" id="JBHSDR010000008">
    <property type="protein sequence ID" value="MFC4296277.1"/>
    <property type="molecule type" value="Genomic_DNA"/>
</dbReference>
<dbReference type="PANTHER" id="PTHR12110">
    <property type="entry name" value="HYDROXYPYRUVATE ISOMERASE"/>
    <property type="match status" value="1"/>
</dbReference>
<dbReference type="Gene3D" id="3.20.20.150">
    <property type="entry name" value="Divalent-metal-dependent TIM barrel enzymes"/>
    <property type="match status" value="1"/>
</dbReference>
<dbReference type="Pfam" id="PF01261">
    <property type="entry name" value="AP_endonuc_2"/>
    <property type="match status" value="1"/>
</dbReference>
<accession>A0ABV8RSN4</accession>
<sequence length="263" mass="27617">MKAPTLSLAAGVLPDFSPQETARAAVDSGFDATGVWVDLSTWTAQTTTELKSILGGSGMSALDVEVVWLQPGPADSAHLKVVDIGLELGAANVLVVSSDPDDASTAAKLAALCEHGGNAIRIALEFAMFTEVRSLAQASAIVSAVDHPAASLLIDPLHLSRCGDTPAGVSQIPRQWLAYAQFCDVGPLTFDPANRDAIIVEAIDERLMPGDGTLPLKELLDAFPAGLPLSLELRSKWLRETYPAANDRAAALLAATRSYFDAL</sequence>
<proteinExistence type="predicted"/>
<dbReference type="GO" id="GO:0016853">
    <property type="term" value="F:isomerase activity"/>
    <property type="evidence" value="ECO:0007669"/>
    <property type="project" value="UniProtKB-KW"/>
</dbReference>
<protein>
    <submittedName>
        <fullName evidence="2">Sugar phosphate isomerase/epimerase family protein</fullName>
    </submittedName>
</protein>
<evidence type="ECO:0000259" key="1">
    <source>
        <dbReference type="Pfam" id="PF01261"/>
    </source>
</evidence>
<dbReference type="Proteomes" id="UP001595828">
    <property type="component" value="Unassembled WGS sequence"/>
</dbReference>
<dbReference type="InterPro" id="IPR050312">
    <property type="entry name" value="IolE/XylAMocC-like"/>
</dbReference>
<reference evidence="3" key="1">
    <citation type="journal article" date="2019" name="Int. J. Syst. Evol. Microbiol.">
        <title>The Global Catalogue of Microorganisms (GCM) 10K type strain sequencing project: providing services to taxonomists for standard genome sequencing and annotation.</title>
        <authorList>
            <consortium name="The Broad Institute Genomics Platform"/>
            <consortium name="The Broad Institute Genome Sequencing Center for Infectious Disease"/>
            <person name="Wu L."/>
            <person name="Ma J."/>
        </authorList>
    </citation>
    <scope>NUCLEOTIDE SEQUENCE [LARGE SCALE GENOMIC DNA]</scope>
    <source>
        <strain evidence="3">CGMCC 1.12989</strain>
    </source>
</reference>
<name>A0ABV8RSN4_9SPHN</name>
<dbReference type="RefSeq" id="WP_379539814.1">
    <property type="nucleotide sequence ID" value="NZ_JBHSDR010000008.1"/>
</dbReference>
<evidence type="ECO:0000313" key="3">
    <source>
        <dbReference type="Proteomes" id="UP001595828"/>
    </source>
</evidence>
<dbReference type="InterPro" id="IPR036237">
    <property type="entry name" value="Xyl_isomerase-like_sf"/>
</dbReference>
<evidence type="ECO:0000313" key="2">
    <source>
        <dbReference type="EMBL" id="MFC4296277.1"/>
    </source>
</evidence>
<dbReference type="PANTHER" id="PTHR12110:SF48">
    <property type="entry name" value="BLL3656 PROTEIN"/>
    <property type="match status" value="1"/>
</dbReference>
<dbReference type="InterPro" id="IPR013022">
    <property type="entry name" value="Xyl_isomerase-like_TIM-brl"/>
</dbReference>
<keyword evidence="3" id="KW-1185">Reference proteome</keyword>
<dbReference type="SUPFAM" id="SSF51658">
    <property type="entry name" value="Xylose isomerase-like"/>
    <property type="match status" value="1"/>
</dbReference>
<comment type="caution">
    <text evidence="2">The sequence shown here is derived from an EMBL/GenBank/DDBJ whole genome shotgun (WGS) entry which is preliminary data.</text>
</comment>
<gene>
    <name evidence="2" type="ORF">ACFO0A_14565</name>
</gene>
<feature type="domain" description="Xylose isomerase-like TIM barrel" evidence="1">
    <location>
        <begin position="24"/>
        <end position="234"/>
    </location>
</feature>
<organism evidence="2 3">
    <name type="scientific">Novosphingobium tardum</name>
    <dbReference type="NCBI Taxonomy" id="1538021"/>
    <lineage>
        <taxon>Bacteria</taxon>
        <taxon>Pseudomonadati</taxon>
        <taxon>Pseudomonadota</taxon>
        <taxon>Alphaproteobacteria</taxon>
        <taxon>Sphingomonadales</taxon>
        <taxon>Sphingomonadaceae</taxon>
        <taxon>Novosphingobium</taxon>
    </lineage>
</organism>
<keyword evidence="2" id="KW-0413">Isomerase</keyword>